<sequence length="143" mass="15985">MIRCVRMWTGEDGNSHFEEGSLVMKPGEREDEIGAPIPVMSLSFRETEEGGAFAWHTDPVPRFVITLSGTLEFTVASGDSFIIRPGDILLAEDNLGSGHRWRLIDQSPWRRAYVVFDPDADLTFRAQSGAHKSIQITHNAKEV</sequence>
<dbReference type="OrthoDB" id="4205621at2"/>
<dbReference type="RefSeq" id="WP_109188614.1">
    <property type="nucleotide sequence ID" value="NZ_BMYA01000001.1"/>
</dbReference>
<dbReference type="AlphaFoldDB" id="A0A2U2AH77"/>
<dbReference type="Gene3D" id="2.60.120.10">
    <property type="entry name" value="Jelly Rolls"/>
    <property type="match status" value="1"/>
</dbReference>
<dbReference type="SUPFAM" id="SSF51215">
    <property type="entry name" value="Regulatory protein AraC"/>
    <property type="match status" value="1"/>
</dbReference>
<organism evidence="2 3">
    <name type="scientific">Ignatzschineria ureiclastica</name>
    <dbReference type="NCBI Taxonomy" id="472582"/>
    <lineage>
        <taxon>Bacteria</taxon>
        <taxon>Pseudomonadati</taxon>
        <taxon>Pseudomonadota</taxon>
        <taxon>Gammaproteobacteria</taxon>
        <taxon>Cardiobacteriales</taxon>
        <taxon>Ignatzschineriaceae</taxon>
        <taxon>Ignatzschineria</taxon>
    </lineage>
</organism>
<dbReference type="InterPro" id="IPR014710">
    <property type="entry name" value="RmlC-like_jellyroll"/>
</dbReference>
<dbReference type="GO" id="GO:0003677">
    <property type="term" value="F:DNA binding"/>
    <property type="evidence" value="ECO:0007669"/>
    <property type="project" value="UniProtKB-KW"/>
</dbReference>
<evidence type="ECO:0000256" key="1">
    <source>
        <dbReference type="ARBA" id="ARBA00023125"/>
    </source>
</evidence>
<gene>
    <name evidence="2" type="ORF">DC083_02185</name>
</gene>
<evidence type="ECO:0008006" key="4">
    <source>
        <dbReference type="Google" id="ProtNLM"/>
    </source>
</evidence>
<comment type="caution">
    <text evidence="2">The sequence shown here is derived from an EMBL/GenBank/DDBJ whole genome shotgun (WGS) entry which is preliminary data.</text>
</comment>
<evidence type="ECO:0000313" key="2">
    <source>
        <dbReference type="EMBL" id="PWD82014.1"/>
    </source>
</evidence>
<evidence type="ECO:0000313" key="3">
    <source>
        <dbReference type="Proteomes" id="UP000245020"/>
    </source>
</evidence>
<proteinExistence type="predicted"/>
<name>A0A2U2AH77_9GAMM</name>
<keyword evidence="1" id="KW-0238">DNA-binding</keyword>
<dbReference type="EMBL" id="QEWQ01000001">
    <property type="protein sequence ID" value="PWD82014.1"/>
    <property type="molecule type" value="Genomic_DNA"/>
</dbReference>
<reference evidence="3" key="1">
    <citation type="submission" date="2018-05" db="EMBL/GenBank/DDBJ databases">
        <title>Ignatzschineria dubaiensis sp. nov., isolated from necrotic foot tissues of dromedaries (Camelus dromedarius) and associated maggots in Dubai, United Arab Emirates.</title>
        <authorList>
            <person name="Tsang C.C."/>
            <person name="Tang J.Y.M."/>
            <person name="Fong J.Y.H."/>
            <person name="Kinne J."/>
            <person name="Lee H.H."/>
            <person name="Joseph M."/>
            <person name="Jose S."/>
            <person name="Schuster R.K."/>
            <person name="Tang Y."/>
            <person name="Sivakumar S."/>
            <person name="Chen J.H.K."/>
            <person name="Teng J.L.L."/>
            <person name="Lau S.K.P."/>
            <person name="Wernery U."/>
            <person name="Woo P.C.Y."/>
        </authorList>
    </citation>
    <scope>NUCLEOTIDE SEQUENCE [LARGE SCALE GENOMIC DNA]</scope>
    <source>
        <strain evidence="3">KCTC 22644</strain>
    </source>
</reference>
<dbReference type="Proteomes" id="UP000245020">
    <property type="component" value="Unassembled WGS sequence"/>
</dbReference>
<dbReference type="InterPro" id="IPR037923">
    <property type="entry name" value="HTH-like"/>
</dbReference>
<accession>A0A2U2AH77</accession>
<protein>
    <recommendedName>
        <fullName evidence="4">Cupin 2 conserved barrel domain-containing protein</fullName>
    </recommendedName>
</protein>
<keyword evidence="3" id="KW-1185">Reference proteome</keyword>